<gene>
    <name evidence="1" type="ORF">OdinLCB4_001545</name>
</gene>
<reference evidence="1" key="1">
    <citation type="journal article" date="2017" name="Nature">
        <title>Asgard archaea illuminate the origin of eukaryotic cellular complexity.</title>
        <authorList>
            <person name="Zaremba-Niedzwiedzka K."/>
            <person name="Caceres E.F."/>
            <person name="Saw J.H."/>
            <person name="Backstrom D."/>
            <person name="Juzokaite L."/>
            <person name="Vancaester E."/>
            <person name="Seitz K.W."/>
            <person name="Anantharaman K."/>
            <person name="Starnawski P."/>
            <person name="Kjeldsen K.U."/>
            <person name="Scott M.B."/>
            <person name="Nunoura T."/>
            <person name="Banfield J.F."/>
            <person name="Schramm A."/>
            <person name="Baker B.J."/>
            <person name="Spang A."/>
            <person name="Ettema T.J.G."/>
        </authorList>
    </citation>
    <scope>NUCLEOTIDE SEQUENCE</scope>
    <source>
        <strain evidence="1">LCB_4</strain>
    </source>
</reference>
<evidence type="ECO:0000313" key="1">
    <source>
        <dbReference type="EMBL" id="WEU40641.1"/>
    </source>
</evidence>
<proteinExistence type="predicted"/>
<accession>A0AAF0D2T3</accession>
<dbReference type="Proteomes" id="UP000186851">
    <property type="component" value="Chromosome"/>
</dbReference>
<name>A0AAF0D2T3_ODILC</name>
<dbReference type="KEGG" id="oyw:OdinLCB4_001545"/>
<sequence length="405" mass="47529">MDKFNTTLESYRKFVEIKFKPEAASELRKYLNNLNDKISAEGLANTRFMKMLEAFTVFFAKTVSLKNNHKTVEIEDLHKALSFIEFYSTERLWSELAEGKTFRNFKTVEWNFLEELKKCFSLEISFNAKKAFEEIIKRFTIHAAQIFSESEKSVQEKFMLLIRYTIIILSLLLSLSKRDERLNPETVLKSYELFRIVCFRLPAFEFDVLFSVKNFIRKEIIIRLLEYMEKAAQSDLVEKIVERVLNDVGLTGLIEDKPIFYSEVKSLIQIIYLFIQYSRKTAKVEENDYRMVLNIYKSILNTVFEEDYSQTYRSFYKELSNLDLSIDARIFVNNIGSIIIGFSRELSLPPSILNLLSEISRKITLALSAVSKMLSFKNKKLESDVEDLKKSINIISNVFFNIKRS</sequence>
<reference evidence="1" key="2">
    <citation type="journal article" date="2022" name="Nat. Microbiol.">
        <title>A closed Candidatus Odinarchaeum chromosome exposes Asgard archaeal viruses.</title>
        <authorList>
            <person name="Tamarit D."/>
            <person name="Caceres E.F."/>
            <person name="Krupovic M."/>
            <person name="Nijland R."/>
            <person name="Eme L."/>
            <person name="Robinson N.P."/>
            <person name="Ettema T.J.G."/>
        </authorList>
    </citation>
    <scope>NUCLEOTIDE SEQUENCE</scope>
    <source>
        <strain evidence="1">LCB_4</strain>
    </source>
</reference>
<organism evidence="1 2">
    <name type="scientific">Odinarchaeota yellowstonii (strain LCB_4)</name>
    <dbReference type="NCBI Taxonomy" id="1841599"/>
    <lineage>
        <taxon>Archaea</taxon>
        <taxon>Promethearchaeati</taxon>
        <taxon>Candidatus Odinarchaeota</taxon>
        <taxon>Candidatus Odinarchaeia</taxon>
        <taxon>Candidatus Odinarchaeales</taxon>
        <taxon>Candidatus Odinarchaeaceae</taxon>
        <taxon>Candidatus Odinarchaeum</taxon>
    </lineage>
</organism>
<dbReference type="EMBL" id="CP091871">
    <property type="protein sequence ID" value="WEU40641.1"/>
    <property type="molecule type" value="Genomic_DNA"/>
</dbReference>
<dbReference type="AlphaFoldDB" id="A0AAF0D2T3"/>
<evidence type="ECO:0000313" key="2">
    <source>
        <dbReference type="Proteomes" id="UP000186851"/>
    </source>
</evidence>
<protein>
    <submittedName>
        <fullName evidence="1">Uncharacterized protein</fullName>
    </submittedName>
</protein>